<dbReference type="GO" id="GO:0005524">
    <property type="term" value="F:ATP binding"/>
    <property type="evidence" value="ECO:0007669"/>
    <property type="project" value="UniProtKB-KW"/>
</dbReference>
<feature type="domain" description="Tim44-like" evidence="15">
    <location>
        <begin position="306"/>
        <end position="459"/>
    </location>
</feature>
<reference evidence="16" key="1">
    <citation type="journal article" date="2022" name="G3 (Bethesda)">
        <title>High quality genome of the basidiomycete yeast Dioszegia hungarica PDD-24b-2 isolated from cloud water.</title>
        <authorList>
            <person name="Jarrige D."/>
            <person name="Haridas S."/>
            <person name="Bleykasten-Grosshans C."/>
            <person name="Joly M."/>
            <person name="Nadalig T."/>
            <person name="Sancelme M."/>
            <person name="Vuilleumier S."/>
            <person name="Grigoriev I.V."/>
            <person name="Amato P."/>
            <person name="Bringel F."/>
        </authorList>
    </citation>
    <scope>NUCLEOTIDE SEQUENCE</scope>
    <source>
        <strain evidence="16">PDD-24b-2</strain>
    </source>
</reference>
<evidence type="ECO:0000256" key="2">
    <source>
        <dbReference type="ARBA" id="ARBA00009597"/>
    </source>
</evidence>
<dbReference type="InterPro" id="IPR032710">
    <property type="entry name" value="NTF2-like_dom_sf"/>
</dbReference>
<evidence type="ECO:0000256" key="1">
    <source>
        <dbReference type="ARBA" id="ARBA00004637"/>
    </source>
</evidence>
<keyword evidence="7" id="KW-0653">Protein transport</keyword>
<dbReference type="InterPro" id="IPR007379">
    <property type="entry name" value="Tim44-like_dom"/>
</dbReference>
<dbReference type="AlphaFoldDB" id="A0AA38HCR8"/>
<dbReference type="PANTHER" id="PTHR10721:SF1">
    <property type="entry name" value="MITOCHONDRIAL IMPORT INNER MEMBRANE TRANSLOCASE SUBUNIT TIM44"/>
    <property type="match status" value="1"/>
</dbReference>
<dbReference type="GO" id="GO:0051087">
    <property type="term" value="F:protein-folding chaperone binding"/>
    <property type="evidence" value="ECO:0007669"/>
    <property type="project" value="TreeGrafter"/>
</dbReference>
<dbReference type="SMART" id="SM00978">
    <property type="entry name" value="Tim44"/>
    <property type="match status" value="1"/>
</dbReference>
<accession>A0AA38HCR8</accession>
<proteinExistence type="inferred from homology"/>
<evidence type="ECO:0000256" key="6">
    <source>
        <dbReference type="ARBA" id="ARBA00022840"/>
    </source>
</evidence>
<comment type="caution">
    <text evidence="16">The sequence shown here is derived from an EMBL/GenBank/DDBJ whole genome shotgun (WGS) entry which is preliminary data.</text>
</comment>
<comment type="subcellular location">
    <subcellularLocation>
        <location evidence="1">Mitochondrion inner membrane</location>
        <topology evidence="1">Peripheral membrane protein</topology>
    </subcellularLocation>
</comment>
<feature type="compositionally biased region" description="Basic and acidic residues" evidence="14">
    <location>
        <begin position="51"/>
        <end position="65"/>
    </location>
</feature>
<dbReference type="Pfam" id="PF04280">
    <property type="entry name" value="Tim44"/>
    <property type="match status" value="1"/>
</dbReference>
<dbReference type="GO" id="GO:0030150">
    <property type="term" value="P:protein import into mitochondrial matrix"/>
    <property type="evidence" value="ECO:0007669"/>
    <property type="project" value="TreeGrafter"/>
</dbReference>
<organism evidence="16 17">
    <name type="scientific">Dioszegia hungarica</name>
    <dbReference type="NCBI Taxonomy" id="4972"/>
    <lineage>
        <taxon>Eukaryota</taxon>
        <taxon>Fungi</taxon>
        <taxon>Dikarya</taxon>
        <taxon>Basidiomycota</taxon>
        <taxon>Agaricomycotina</taxon>
        <taxon>Tremellomycetes</taxon>
        <taxon>Tremellales</taxon>
        <taxon>Bulleribasidiaceae</taxon>
        <taxon>Dioszegia</taxon>
    </lineage>
</organism>
<dbReference type="InterPro" id="IPR039544">
    <property type="entry name" value="Tim44-like"/>
</dbReference>
<evidence type="ECO:0000256" key="11">
    <source>
        <dbReference type="ARBA" id="ARBA00023136"/>
    </source>
</evidence>
<evidence type="ECO:0000313" key="17">
    <source>
        <dbReference type="Proteomes" id="UP001164286"/>
    </source>
</evidence>
<evidence type="ECO:0000313" key="16">
    <source>
        <dbReference type="EMBL" id="KAI9636579.1"/>
    </source>
</evidence>
<sequence>MKSRPVFLRALRVRSLPPSRQLSLPPFARLPQLAPSPQIRHLSSSPLLRNEGAKDKAEGKKRGPTPEEGSGPVRSPFAVFAEVLKEEISKNKAWQQNVKQLQGDVDKMADSAAMKRARDMYERARIVSMIQKNPRIQASLADMKRRGISVSEAINRSLEDSGVINAIRSSYGLVSDVATRATQPVRDTAVYKAIAASVEEAFEDETGMGSRYGGYEEKEERRRKREMRAKKAGKNVTPRVKANPEAGEALVLTDSKPSAPSRLSFLTNSPTYQRLLENYQESDSPLISTLRSITSTVGSWFDENETARVIRAMKELDPDFRIDRWTGELREYIVPEVVDAYLSADQQALRKWCGEATFNVLWATLSQYTKQGLVSQSRILDIKHVDISTGKMLENNIAVFLVTFATQEVVCWKKAKTGEVVLGDENGVEACRYAMVLTREEAGLEDEVTGGWKVVEMARRGGKGGL</sequence>
<protein>
    <recommendedName>
        <fullName evidence="12">Mitochondrial import inner membrane translocase subunit TIM44</fullName>
    </recommendedName>
</protein>
<feature type="coiled-coil region" evidence="13">
    <location>
        <begin position="84"/>
        <end position="111"/>
    </location>
</feature>
<evidence type="ECO:0000256" key="13">
    <source>
        <dbReference type="SAM" id="Coils"/>
    </source>
</evidence>
<dbReference type="EMBL" id="JAKWFO010000005">
    <property type="protein sequence ID" value="KAI9636579.1"/>
    <property type="molecule type" value="Genomic_DNA"/>
</dbReference>
<dbReference type="FunFam" id="3.10.450.240:FF:000002">
    <property type="entry name" value="Mitochondrial import inner membrane translocase subunit TIM44"/>
    <property type="match status" value="1"/>
</dbReference>
<evidence type="ECO:0000256" key="8">
    <source>
        <dbReference type="ARBA" id="ARBA00022946"/>
    </source>
</evidence>
<evidence type="ECO:0000256" key="7">
    <source>
        <dbReference type="ARBA" id="ARBA00022927"/>
    </source>
</evidence>
<evidence type="ECO:0000256" key="9">
    <source>
        <dbReference type="ARBA" id="ARBA00023010"/>
    </source>
</evidence>
<feature type="compositionally biased region" description="Basic residues" evidence="14">
    <location>
        <begin position="221"/>
        <end position="233"/>
    </location>
</feature>
<evidence type="ECO:0000256" key="3">
    <source>
        <dbReference type="ARBA" id="ARBA00022448"/>
    </source>
</evidence>
<dbReference type="SUPFAM" id="SSF54427">
    <property type="entry name" value="NTF2-like"/>
    <property type="match status" value="1"/>
</dbReference>
<feature type="region of interest" description="Disordered" evidence="14">
    <location>
        <begin position="215"/>
        <end position="238"/>
    </location>
</feature>
<keyword evidence="3" id="KW-0813">Transport</keyword>
<keyword evidence="5" id="KW-0999">Mitochondrion inner membrane</keyword>
<evidence type="ECO:0000256" key="5">
    <source>
        <dbReference type="ARBA" id="ARBA00022792"/>
    </source>
</evidence>
<keyword evidence="4" id="KW-0547">Nucleotide-binding</keyword>
<name>A0AA38HCR8_9TREE</name>
<dbReference type="GeneID" id="77726159"/>
<evidence type="ECO:0000256" key="12">
    <source>
        <dbReference type="ARBA" id="ARBA00074309"/>
    </source>
</evidence>
<evidence type="ECO:0000256" key="14">
    <source>
        <dbReference type="SAM" id="MobiDB-lite"/>
    </source>
</evidence>
<keyword evidence="11" id="KW-0472">Membrane</keyword>
<gene>
    <name evidence="16" type="ORF">MKK02DRAFT_24954</name>
</gene>
<keyword evidence="6" id="KW-0067">ATP-binding</keyword>
<keyword evidence="8" id="KW-0809">Transit peptide</keyword>
<keyword evidence="10" id="KW-0496">Mitochondrion</keyword>
<keyword evidence="9" id="KW-0811">Translocation</keyword>
<dbReference type="PANTHER" id="PTHR10721">
    <property type="entry name" value="MITOCHONDRIAL IMPORT INNER MEMBRANE TRANSLOCASE SUBUNIT TIM44"/>
    <property type="match status" value="1"/>
</dbReference>
<feature type="region of interest" description="Disordered" evidence="14">
    <location>
        <begin position="19"/>
        <end position="74"/>
    </location>
</feature>
<evidence type="ECO:0000256" key="4">
    <source>
        <dbReference type="ARBA" id="ARBA00022741"/>
    </source>
</evidence>
<dbReference type="Gene3D" id="3.10.450.240">
    <property type="match status" value="1"/>
</dbReference>
<dbReference type="RefSeq" id="XP_052946356.1">
    <property type="nucleotide sequence ID" value="XM_053086958.1"/>
</dbReference>
<keyword evidence="17" id="KW-1185">Reference proteome</keyword>
<dbReference type="GO" id="GO:0005743">
    <property type="term" value="C:mitochondrial inner membrane"/>
    <property type="evidence" value="ECO:0007669"/>
    <property type="project" value="UniProtKB-SubCell"/>
</dbReference>
<keyword evidence="13" id="KW-0175">Coiled coil</keyword>
<evidence type="ECO:0000259" key="15">
    <source>
        <dbReference type="SMART" id="SM00978"/>
    </source>
</evidence>
<evidence type="ECO:0000256" key="10">
    <source>
        <dbReference type="ARBA" id="ARBA00023128"/>
    </source>
</evidence>
<comment type="similarity">
    <text evidence="2">Belongs to the Tim44 family.</text>
</comment>
<dbReference type="Proteomes" id="UP001164286">
    <property type="component" value="Unassembled WGS sequence"/>
</dbReference>